<feature type="chain" id="PRO_5046942189" description="DUF1707 domain-containing protein" evidence="1">
    <location>
        <begin position="26"/>
        <end position="196"/>
    </location>
</feature>
<dbReference type="EMBL" id="JAUHTB010000061">
    <property type="protein sequence ID" value="MDN4507874.1"/>
    <property type="molecule type" value="Genomic_DNA"/>
</dbReference>
<accession>A0ABT8H5X5</accession>
<name>A0ABT8H5X5_9ACTN</name>
<comment type="caution">
    <text evidence="2">The sequence shown here is derived from an EMBL/GenBank/DDBJ whole genome shotgun (WGS) entry which is preliminary data.</text>
</comment>
<gene>
    <name evidence="2" type="ORF">QYF62_17785</name>
</gene>
<dbReference type="RefSeq" id="WP_283468873.1">
    <property type="nucleotide sequence ID" value="NZ_JAUHTB010000061.1"/>
</dbReference>
<feature type="signal peptide" evidence="1">
    <location>
        <begin position="1"/>
        <end position="25"/>
    </location>
</feature>
<sequence>MRSRIAPFVSVVAIAMAMFTPTVHAQTGSSGSTTAASISPDTKEVALEAYKNLDVDAARTADPSGFDRRLDKLSSSPAMTEFLNRYSIDPSGELKRLAALMDDRAIDTFLAKTDGQYITPNTGREGGLQLVNELPAPDTNPGGDLQPAATCWKSYVGIGAFTWVTGFYCALTGIMTFPCLWIAAIAGDKVNWDRYC</sequence>
<evidence type="ECO:0000256" key="1">
    <source>
        <dbReference type="SAM" id="SignalP"/>
    </source>
</evidence>
<evidence type="ECO:0000313" key="3">
    <source>
        <dbReference type="Proteomes" id="UP001172702"/>
    </source>
</evidence>
<evidence type="ECO:0000313" key="2">
    <source>
        <dbReference type="EMBL" id="MDN4507874.1"/>
    </source>
</evidence>
<organism evidence="2 3">
    <name type="scientific">Dietzia maris</name>
    <dbReference type="NCBI Taxonomy" id="37915"/>
    <lineage>
        <taxon>Bacteria</taxon>
        <taxon>Bacillati</taxon>
        <taxon>Actinomycetota</taxon>
        <taxon>Actinomycetes</taxon>
        <taxon>Mycobacteriales</taxon>
        <taxon>Dietziaceae</taxon>
        <taxon>Dietzia</taxon>
    </lineage>
</organism>
<keyword evidence="1" id="KW-0732">Signal</keyword>
<proteinExistence type="predicted"/>
<keyword evidence="3" id="KW-1185">Reference proteome</keyword>
<evidence type="ECO:0008006" key="4">
    <source>
        <dbReference type="Google" id="ProtNLM"/>
    </source>
</evidence>
<reference evidence="2 3" key="1">
    <citation type="submission" date="2023-07" db="EMBL/GenBank/DDBJ databases">
        <title>Strategy for survival of the halotoleranting strain Dietzia MX2 from the Yakshinskoe mineral salts deposit.</title>
        <authorList>
            <person name="Kharitonova M.A."/>
            <person name="Kupriyanova-Ashina F.G."/>
            <person name="Shakirov T.R."/>
            <person name="Vafina M.S."/>
            <person name="Ilinskaya O.N."/>
        </authorList>
    </citation>
    <scope>NUCLEOTIDE SEQUENCE [LARGE SCALE GENOMIC DNA]</scope>
    <source>
        <strain evidence="2 3">MX2</strain>
    </source>
</reference>
<dbReference type="Proteomes" id="UP001172702">
    <property type="component" value="Unassembled WGS sequence"/>
</dbReference>
<protein>
    <recommendedName>
        <fullName evidence="4">DUF1707 domain-containing protein</fullName>
    </recommendedName>
</protein>